<dbReference type="PANTHER" id="PTHR41260">
    <property type="entry name" value="PROTEIN ECSC"/>
    <property type="match status" value="1"/>
</dbReference>
<organism evidence="1 2">
    <name type="scientific">Candidatus Propionivibrio dominans</name>
    <dbReference type="NCBI Taxonomy" id="2954373"/>
    <lineage>
        <taxon>Bacteria</taxon>
        <taxon>Pseudomonadati</taxon>
        <taxon>Pseudomonadota</taxon>
        <taxon>Betaproteobacteria</taxon>
        <taxon>Rhodocyclales</taxon>
        <taxon>Rhodocyclaceae</taxon>
        <taxon>Propionivibrio</taxon>
    </lineage>
</organism>
<proteinExistence type="predicted"/>
<name>A0A9D7FDI1_9RHOO</name>
<gene>
    <name evidence="1" type="ORF">IPJ48_04155</name>
</gene>
<dbReference type="InterPro" id="IPR024787">
    <property type="entry name" value="EcsC"/>
</dbReference>
<protein>
    <submittedName>
        <fullName evidence="1">EcsC family protein</fullName>
    </submittedName>
</protein>
<comment type="caution">
    <text evidence="1">The sequence shown here is derived from an EMBL/GenBank/DDBJ whole genome shotgun (WGS) entry which is preliminary data.</text>
</comment>
<accession>A0A9D7FDI1</accession>
<reference evidence="1" key="1">
    <citation type="submission" date="2020-10" db="EMBL/GenBank/DDBJ databases">
        <title>Connecting structure to function with the recovery of over 1000 high-quality activated sludge metagenome-assembled genomes encoding full-length rRNA genes using long-read sequencing.</title>
        <authorList>
            <person name="Singleton C.M."/>
            <person name="Petriglieri F."/>
            <person name="Kristensen J.M."/>
            <person name="Kirkegaard R.H."/>
            <person name="Michaelsen T.Y."/>
            <person name="Andersen M.H."/>
            <person name="Karst S.M."/>
            <person name="Dueholm M.S."/>
            <person name="Nielsen P.H."/>
            <person name="Albertsen M."/>
        </authorList>
    </citation>
    <scope>NUCLEOTIDE SEQUENCE</scope>
    <source>
        <strain evidence="1">EsbW_18-Q3-R4-48_MAXAC.044</strain>
    </source>
</reference>
<dbReference type="Proteomes" id="UP000886602">
    <property type="component" value="Unassembled WGS sequence"/>
</dbReference>
<evidence type="ECO:0000313" key="1">
    <source>
        <dbReference type="EMBL" id="MBK7422339.1"/>
    </source>
</evidence>
<sequence length="269" mass="28561">MNQTDLSDLLTAVKLLENPGFGAKVAGFVGRPIEKAIARLPDKATKAIVSAAHKAIRGALTLSLKTFAHHDPSSGKETPEASNWWHLAATATTGAVGGAFGVLALTIELPISTTIIMRSIADVARSEGADLRDIQIQLECVQVLALGGDSGIDDGAEIGYFVAREAMSKAVSEAATHIAQNGLKKGSAPAIVRLITGIAQRYSINVTEKAASQLVPVVGAIGGAVINTVFIDHFQNMARGHFIVRRLEKKYGQRIVRQKYLELKQSKST</sequence>
<dbReference type="Pfam" id="PF12787">
    <property type="entry name" value="EcsC"/>
    <property type="match status" value="1"/>
</dbReference>
<dbReference type="PANTHER" id="PTHR41260:SF1">
    <property type="entry name" value="PROTEIN ECSC"/>
    <property type="match status" value="1"/>
</dbReference>
<evidence type="ECO:0000313" key="2">
    <source>
        <dbReference type="Proteomes" id="UP000886602"/>
    </source>
</evidence>
<dbReference type="AlphaFoldDB" id="A0A9D7FDI1"/>
<dbReference type="EMBL" id="JADJNC010000006">
    <property type="protein sequence ID" value="MBK7422339.1"/>
    <property type="molecule type" value="Genomic_DNA"/>
</dbReference>